<feature type="compositionally biased region" description="Polar residues" evidence="11">
    <location>
        <begin position="251"/>
        <end position="274"/>
    </location>
</feature>
<dbReference type="SUPFAM" id="SSF100939">
    <property type="entry name" value="SPOC domain-like"/>
    <property type="match status" value="1"/>
</dbReference>
<dbReference type="Gene3D" id="2.40.290.10">
    <property type="match status" value="1"/>
</dbReference>
<accession>A0A1D2MS61</accession>
<dbReference type="AlphaFoldDB" id="A0A1D2MS61"/>
<evidence type="ECO:0000256" key="10">
    <source>
        <dbReference type="ARBA" id="ARBA00023242"/>
    </source>
</evidence>
<dbReference type="GO" id="GO:0016787">
    <property type="term" value="F:hydrolase activity"/>
    <property type="evidence" value="ECO:0007669"/>
    <property type="project" value="UniProtKB-KW"/>
</dbReference>
<dbReference type="PANTHER" id="PTHR12604">
    <property type="entry name" value="KU AUTOANTIGEN DNA HELICASE"/>
    <property type="match status" value="1"/>
</dbReference>
<gene>
    <name evidence="13" type="ORF">Ocin01_10912</name>
</gene>
<dbReference type="InterPro" id="IPR016194">
    <property type="entry name" value="SPOC-like_C_dom_sf"/>
</dbReference>
<sequence length="588" mass="65647">MGSRKPKNSPEDLCAYFVEIKEQDGMTSVMEEYVHLVGKCIEDKIFSESNDHIAICRSDTTSSISFLKADWDALRKGLKALSETKDAESGGIENPISCIDDICNAVIAQAEEDAYGEKKILYFSNLSSYVLNEKEVQDLADKLLQNEIFLSIVLPNKVGMTDIQLQNSKLIKTTFGQEKYESVSFVTNFKKAKCQILNTLSKKIPKLFSWNVPFEITPKITINVGGYVCTRQNKAAEMKKVLIKQVESDKSANGNEPSTSTALVPVGSGNTSSSNAAEKTVVIEVAKKVLEKEIIWTEKDGTVVGDEDRGKGYLFADKIVPYNDLETDESYKSGDKCMKLLVFCPVEKLNPALQCGDGTTLFYPKKDDIRSEVMFKALMQAMVKTNRAAIVRKVYRKNTRAAVGSLVPDMDRQCLVFSELSYADDVSIPQLPVLIKPEDMGDEGNDGIGEKESLIDELIAAKSLSYDFNPLEGPVDPAARNMRDMVSKKVLQNASIPSLPNESDNIEVFFQNLIVSESTLSQIRENFPLKVCKIENERLAGTNIFHKRSRENEIEDADKKPKLELKMEEASMEEDKDEDEINDLLDEL</sequence>
<dbReference type="GO" id="GO:0043564">
    <property type="term" value="C:Ku70:Ku80 complex"/>
    <property type="evidence" value="ECO:0007669"/>
    <property type="project" value="TreeGrafter"/>
</dbReference>
<evidence type="ECO:0000256" key="1">
    <source>
        <dbReference type="ARBA" id="ARBA00004123"/>
    </source>
</evidence>
<evidence type="ECO:0000313" key="14">
    <source>
        <dbReference type="Proteomes" id="UP000094527"/>
    </source>
</evidence>
<dbReference type="GO" id="GO:0006310">
    <property type="term" value="P:DNA recombination"/>
    <property type="evidence" value="ECO:0007669"/>
    <property type="project" value="UniProtKB-KW"/>
</dbReference>
<evidence type="ECO:0000256" key="11">
    <source>
        <dbReference type="SAM" id="MobiDB-lite"/>
    </source>
</evidence>
<feature type="region of interest" description="Disordered" evidence="11">
    <location>
        <begin position="249"/>
        <end position="274"/>
    </location>
</feature>
<protein>
    <submittedName>
        <fullName evidence="13">X-ray repair cross-complementing protein 5</fullName>
    </submittedName>
</protein>
<keyword evidence="6" id="KW-0067">ATP-binding</keyword>
<feature type="domain" description="Ku" evidence="12">
    <location>
        <begin position="301"/>
        <end position="437"/>
    </location>
</feature>
<dbReference type="GO" id="GO:0004386">
    <property type="term" value="F:helicase activity"/>
    <property type="evidence" value="ECO:0007669"/>
    <property type="project" value="UniProtKB-KW"/>
</dbReference>
<keyword evidence="14" id="KW-1185">Reference proteome</keyword>
<evidence type="ECO:0000256" key="6">
    <source>
        <dbReference type="ARBA" id="ARBA00022840"/>
    </source>
</evidence>
<dbReference type="EMBL" id="LJIJ01000623">
    <property type="protein sequence ID" value="ODM95762.1"/>
    <property type="molecule type" value="Genomic_DNA"/>
</dbReference>
<organism evidence="13 14">
    <name type="scientific">Orchesella cincta</name>
    <name type="common">Springtail</name>
    <name type="synonym">Podura cincta</name>
    <dbReference type="NCBI Taxonomy" id="48709"/>
    <lineage>
        <taxon>Eukaryota</taxon>
        <taxon>Metazoa</taxon>
        <taxon>Ecdysozoa</taxon>
        <taxon>Arthropoda</taxon>
        <taxon>Hexapoda</taxon>
        <taxon>Collembola</taxon>
        <taxon>Entomobryomorpha</taxon>
        <taxon>Entomobryoidea</taxon>
        <taxon>Orchesellidae</taxon>
        <taxon>Orchesellinae</taxon>
        <taxon>Orchesella</taxon>
    </lineage>
</organism>
<keyword evidence="4" id="KW-0378">Hydrolase</keyword>
<evidence type="ECO:0000256" key="9">
    <source>
        <dbReference type="ARBA" id="ARBA00023204"/>
    </source>
</evidence>
<dbReference type="STRING" id="48709.A0A1D2MS61"/>
<keyword evidence="5" id="KW-0347">Helicase</keyword>
<dbReference type="OrthoDB" id="30826at2759"/>
<dbReference type="GO" id="GO:0042162">
    <property type="term" value="F:telomeric DNA binding"/>
    <property type="evidence" value="ECO:0007669"/>
    <property type="project" value="TreeGrafter"/>
</dbReference>
<evidence type="ECO:0000256" key="8">
    <source>
        <dbReference type="ARBA" id="ARBA00023172"/>
    </source>
</evidence>
<dbReference type="GO" id="GO:0000723">
    <property type="term" value="P:telomere maintenance"/>
    <property type="evidence" value="ECO:0007669"/>
    <property type="project" value="TreeGrafter"/>
</dbReference>
<evidence type="ECO:0000256" key="7">
    <source>
        <dbReference type="ARBA" id="ARBA00023125"/>
    </source>
</evidence>
<proteinExistence type="predicted"/>
<dbReference type="InterPro" id="IPR036465">
    <property type="entry name" value="vWFA_dom_sf"/>
</dbReference>
<feature type="compositionally biased region" description="Acidic residues" evidence="11">
    <location>
        <begin position="570"/>
        <end position="588"/>
    </location>
</feature>
<dbReference type="Gene3D" id="3.40.50.410">
    <property type="entry name" value="von Willebrand factor, type A domain"/>
    <property type="match status" value="1"/>
</dbReference>
<dbReference type="OMA" id="DHIAICR"/>
<comment type="subcellular location">
    <subcellularLocation>
        <location evidence="1">Nucleus</location>
    </subcellularLocation>
</comment>
<dbReference type="Proteomes" id="UP000094527">
    <property type="component" value="Unassembled WGS sequence"/>
</dbReference>
<dbReference type="GO" id="GO:0003690">
    <property type="term" value="F:double-stranded DNA binding"/>
    <property type="evidence" value="ECO:0007669"/>
    <property type="project" value="TreeGrafter"/>
</dbReference>
<keyword evidence="3" id="KW-0227">DNA damage</keyword>
<evidence type="ECO:0000256" key="2">
    <source>
        <dbReference type="ARBA" id="ARBA00022741"/>
    </source>
</evidence>
<reference evidence="13 14" key="1">
    <citation type="journal article" date="2016" name="Genome Biol. Evol.">
        <title>Gene Family Evolution Reflects Adaptation to Soil Environmental Stressors in the Genome of the Collembolan Orchesella cincta.</title>
        <authorList>
            <person name="Faddeeva-Vakhrusheva A."/>
            <person name="Derks M.F."/>
            <person name="Anvar S.Y."/>
            <person name="Agamennone V."/>
            <person name="Suring W."/>
            <person name="Smit S."/>
            <person name="van Straalen N.M."/>
            <person name="Roelofs D."/>
        </authorList>
    </citation>
    <scope>NUCLEOTIDE SEQUENCE [LARGE SCALE GENOMIC DNA]</scope>
    <source>
        <tissue evidence="13">Mixed pool</tissue>
    </source>
</reference>
<keyword evidence="2" id="KW-0547">Nucleotide-binding</keyword>
<keyword evidence="9" id="KW-0234">DNA repair</keyword>
<evidence type="ECO:0000313" key="13">
    <source>
        <dbReference type="EMBL" id="ODM95762.1"/>
    </source>
</evidence>
<dbReference type="SMART" id="SM00559">
    <property type="entry name" value="Ku78"/>
    <property type="match status" value="1"/>
</dbReference>
<feature type="region of interest" description="Disordered" evidence="11">
    <location>
        <begin position="551"/>
        <end position="588"/>
    </location>
</feature>
<keyword evidence="8" id="KW-0233">DNA recombination</keyword>
<feature type="compositionally biased region" description="Basic and acidic residues" evidence="11">
    <location>
        <begin position="557"/>
        <end position="569"/>
    </location>
</feature>
<comment type="caution">
    <text evidence="13">The sequence shown here is derived from an EMBL/GenBank/DDBJ whole genome shotgun (WGS) entry which is preliminary data.</text>
</comment>
<evidence type="ECO:0000256" key="5">
    <source>
        <dbReference type="ARBA" id="ARBA00022806"/>
    </source>
</evidence>
<dbReference type="GO" id="GO:0006303">
    <property type="term" value="P:double-strand break repair via nonhomologous end joining"/>
    <property type="evidence" value="ECO:0007669"/>
    <property type="project" value="InterPro"/>
</dbReference>
<dbReference type="GO" id="GO:0005524">
    <property type="term" value="F:ATP binding"/>
    <property type="evidence" value="ECO:0007669"/>
    <property type="project" value="UniProtKB-KW"/>
</dbReference>
<evidence type="ECO:0000259" key="12">
    <source>
        <dbReference type="SMART" id="SM00559"/>
    </source>
</evidence>
<keyword evidence="7" id="KW-0238">DNA-binding</keyword>
<evidence type="ECO:0000256" key="3">
    <source>
        <dbReference type="ARBA" id="ARBA00022763"/>
    </source>
</evidence>
<keyword evidence="10" id="KW-0539">Nucleus</keyword>
<dbReference type="SUPFAM" id="SSF53300">
    <property type="entry name" value="vWA-like"/>
    <property type="match status" value="1"/>
</dbReference>
<evidence type="ECO:0000256" key="4">
    <source>
        <dbReference type="ARBA" id="ARBA00022801"/>
    </source>
</evidence>
<dbReference type="Pfam" id="PF02735">
    <property type="entry name" value="Ku"/>
    <property type="match status" value="1"/>
</dbReference>
<dbReference type="PANTHER" id="PTHR12604:SF4">
    <property type="entry name" value="X-RAY REPAIR CROSS-COMPLEMENTING PROTEIN 5"/>
    <property type="match status" value="1"/>
</dbReference>
<name>A0A1D2MS61_ORCCI</name>
<dbReference type="InterPro" id="IPR006164">
    <property type="entry name" value="DNA_bd_Ku70/Ku80"/>
</dbReference>